<sequence length="148" mass="16133">MVDSQRCGGAFWPVTCAVGLLRVVTSERRRLRLVTGRLPRRFPALPRQPGYNTRLRAAGGLLARVLREPARDATFRHDDLWLADSTPVGCGASRDTAEHSDPAGHAHDGHDASHSRWFWGLRLPLVCTPITSALAGAKTDEPTAVSDC</sequence>
<evidence type="ECO:0000313" key="1">
    <source>
        <dbReference type="EMBL" id="TQS42985.1"/>
    </source>
</evidence>
<dbReference type="OrthoDB" id="4962032at2"/>
<dbReference type="EMBL" id="VIRS01000015">
    <property type="protein sequence ID" value="TQS42985.1"/>
    <property type="molecule type" value="Genomic_DNA"/>
</dbReference>
<dbReference type="RefSeq" id="WP_142706471.1">
    <property type="nucleotide sequence ID" value="NZ_VIRS01000015.1"/>
</dbReference>
<organism evidence="1 2">
    <name type="scientific">Cryptosporangium phraense</name>
    <dbReference type="NCBI Taxonomy" id="2593070"/>
    <lineage>
        <taxon>Bacteria</taxon>
        <taxon>Bacillati</taxon>
        <taxon>Actinomycetota</taxon>
        <taxon>Actinomycetes</taxon>
        <taxon>Cryptosporangiales</taxon>
        <taxon>Cryptosporangiaceae</taxon>
        <taxon>Cryptosporangium</taxon>
    </lineage>
</organism>
<evidence type="ECO:0000313" key="2">
    <source>
        <dbReference type="Proteomes" id="UP000317982"/>
    </source>
</evidence>
<reference evidence="1 2" key="1">
    <citation type="submission" date="2019-07" db="EMBL/GenBank/DDBJ databases">
        <title>Cryptosporangium phraense sp. nov., isolated from plant litter.</title>
        <authorList>
            <person name="Suriyachadkun C."/>
        </authorList>
    </citation>
    <scope>NUCLEOTIDE SEQUENCE [LARGE SCALE GENOMIC DNA]</scope>
    <source>
        <strain evidence="1 2">A-T 5661</strain>
    </source>
</reference>
<accession>A0A545AQI8</accession>
<dbReference type="InParanoid" id="A0A545AQI8"/>
<evidence type="ECO:0008006" key="3">
    <source>
        <dbReference type="Google" id="ProtNLM"/>
    </source>
</evidence>
<keyword evidence="2" id="KW-1185">Reference proteome</keyword>
<dbReference type="Proteomes" id="UP000317982">
    <property type="component" value="Unassembled WGS sequence"/>
</dbReference>
<name>A0A545AQI8_9ACTN</name>
<dbReference type="AlphaFoldDB" id="A0A545AQI8"/>
<comment type="caution">
    <text evidence="1">The sequence shown here is derived from an EMBL/GenBank/DDBJ whole genome shotgun (WGS) entry which is preliminary data.</text>
</comment>
<proteinExistence type="predicted"/>
<gene>
    <name evidence="1" type="ORF">FL583_21330</name>
</gene>
<protein>
    <recommendedName>
        <fullName evidence="3">Transposase</fullName>
    </recommendedName>
</protein>